<evidence type="ECO:0000256" key="1">
    <source>
        <dbReference type="ARBA" id="ARBA00007734"/>
    </source>
</evidence>
<dbReference type="GO" id="GO:0016020">
    <property type="term" value="C:membrane"/>
    <property type="evidence" value="ECO:0007669"/>
    <property type="project" value="InterPro"/>
</dbReference>
<feature type="domain" description="Transglycosylase SLT" evidence="3">
    <location>
        <begin position="92"/>
        <end position="191"/>
    </location>
</feature>
<accession>A0A975GF03</accession>
<name>A0A975GF03_9BACT</name>
<dbReference type="KEGG" id="dli:dnl_10110"/>
<reference evidence="4" key="1">
    <citation type="journal article" date="2021" name="Microb. Physiol.">
        <title>Proteogenomic Insights into the Physiology of Marine, Sulfate-Reducing, Filamentous Desulfonema limicola and Desulfonema magnum.</title>
        <authorList>
            <person name="Schnaars V."/>
            <person name="Wohlbrand L."/>
            <person name="Scheve S."/>
            <person name="Hinrichs C."/>
            <person name="Reinhardt R."/>
            <person name="Rabus R."/>
        </authorList>
    </citation>
    <scope>NUCLEOTIDE SEQUENCE</scope>
    <source>
        <strain evidence="4">5ac10</strain>
    </source>
</reference>
<dbReference type="InterPro" id="IPR008258">
    <property type="entry name" value="Transglycosylase_SLT_dom_1"/>
</dbReference>
<dbReference type="AlphaFoldDB" id="A0A975GF03"/>
<dbReference type="PANTHER" id="PTHR37423">
    <property type="entry name" value="SOLUBLE LYTIC MUREIN TRANSGLYCOSYLASE-RELATED"/>
    <property type="match status" value="1"/>
</dbReference>
<dbReference type="InterPro" id="IPR023346">
    <property type="entry name" value="Lysozyme-like_dom_sf"/>
</dbReference>
<keyword evidence="2" id="KW-0812">Transmembrane</keyword>
<keyword evidence="2" id="KW-0472">Membrane</keyword>
<dbReference type="GO" id="GO:0000270">
    <property type="term" value="P:peptidoglycan metabolic process"/>
    <property type="evidence" value="ECO:0007669"/>
    <property type="project" value="InterPro"/>
</dbReference>
<keyword evidence="5" id="KW-1185">Reference proteome</keyword>
<evidence type="ECO:0000313" key="4">
    <source>
        <dbReference type="EMBL" id="QTA78776.1"/>
    </source>
</evidence>
<dbReference type="CDD" id="cd00254">
    <property type="entry name" value="LT-like"/>
    <property type="match status" value="1"/>
</dbReference>
<evidence type="ECO:0000259" key="3">
    <source>
        <dbReference type="Pfam" id="PF01464"/>
    </source>
</evidence>
<gene>
    <name evidence="4" type="ORF">dnl_10110</name>
</gene>
<dbReference type="PROSITE" id="PS00922">
    <property type="entry name" value="TRANSGLYCOSYLASE"/>
    <property type="match status" value="1"/>
</dbReference>
<feature type="transmembrane region" description="Helical" evidence="2">
    <location>
        <begin position="56"/>
        <end position="74"/>
    </location>
</feature>
<dbReference type="PANTHER" id="PTHR37423:SF2">
    <property type="entry name" value="MEMBRANE-BOUND LYTIC MUREIN TRANSGLYCOSYLASE C"/>
    <property type="match status" value="1"/>
</dbReference>
<protein>
    <submittedName>
        <fullName evidence="4">Transglycosylase SLT domain-containing protein</fullName>
    </submittedName>
</protein>
<evidence type="ECO:0000256" key="2">
    <source>
        <dbReference type="SAM" id="Phobius"/>
    </source>
</evidence>
<dbReference type="Proteomes" id="UP000663720">
    <property type="component" value="Chromosome"/>
</dbReference>
<dbReference type="InterPro" id="IPR000189">
    <property type="entry name" value="Transglyc_AS"/>
</dbReference>
<proteinExistence type="inferred from homology"/>
<comment type="similarity">
    <text evidence="1">Belongs to the transglycosylase Slt family.</text>
</comment>
<dbReference type="SUPFAM" id="SSF53955">
    <property type="entry name" value="Lysozyme-like"/>
    <property type="match status" value="1"/>
</dbReference>
<organism evidence="4 5">
    <name type="scientific">Desulfonema limicola</name>
    <dbReference type="NCBI Taxonomy" id="45656"/>
    <lineage>
        <taxon>Bacteria</taxon>
        <taxon>Pseudomonadati</taxon>
        <taxon>Thermodesulfobacteriota</taxon>
        <taxon>Desulfobacteria</taxon>
        <taxon>Desulfobacterales</taxon>
        <taxon>Desulfococcaceae</taxon>
        <taxon>Desulfonema</taxon>
    </lineage>
</organism>
<dbReference type="Gene3D" id="1.10.530.10">
    <property type="match status" value="1"/>
</dbReference>
<dbReference type="EMBL" id="CP061799">
    <property type="protein sequence ID" value="QTA78776.1"/>
    <property type="molecule type" value="Genomic_DNA"/>
</dbReference>
<sequence length="219" mass="25226">MIFFWIYLAYNQIIKSFENDTPPKNLQNHPKKVEILQASEMQSFFKYVKREGIMKTRYFILFFGVLCLLFPYSGGVCTAKADTSIEDIAAHVQEVEKQTGIPAYILLAVIKVESDFDANAVSEKQALGLMQVKRGTAAEVNVDPEKLFDPFHNILAGARYIKKQLKRFNGSWALAFSAYYMGPEKIKNRSQLTEPELRGLVRHMKRLNKYIRHYSDQNS</sequence>
<evidence type="ECO:0000313" key="5">
    <source>
        <dbReference type="Proteomes" id="UP000663720"/>
    </source>
</evidence>
<keyword evidence="2" id="KW-1133">Transmembrane helix</keyword>
<dbReference type="Pfam" id="PF01464">
    <property type="entry name" value="SLT"/>
    <property type="match status" value="1"/>
</dbReference>
<dbReference type="GO" id="GO:0008933">
    <property type="term" value="F:peptidoglycan lytic transglycosylase activity"/>
    <property type="evidence" value="ECO:0007669"/>
    <property type="project" value="InterPro"/>
</dbReference>